<dbReference type="Gene3D" id="3.10.180.10">
    <property type="entry name" value="2,3-Dihydroxybiphenyl 1,2-Dioxygenase, domain 1"/>
    <property type="match status" value="1"/>
</dbReference>
<evidence type="ECO:0000259" key="1">
    <source>
        <dbReference type="Pfam" id="PF00903"/>
    </source>
</evidence>
<proteinExistence type="predicted"/>
<protein>
    <recommendedName>
        <fullName evidence="1">Glyoxalase/fosfomycin resistance/dioxygenase domain-containing protein</fullName>
    </recommendedName>
</protein>
<dbReference type="InterPro" id="IPR004360">
    <property type="entry name" value="Glyas_Fos-R_dOase_dom"/>
</dbReference>
<dbReference type="RefSeq" id="WP_003533618.1">
    <property type="nucleotide sequence ID" value="NZ_AGVV01000068.1"/>
</dbReference>
<dbReference type="InterPro" id="IPR052537">
    <property type="entry name" value="Extradiol_RC_dioxygenase"/>
</dbReference>
<dbReference type="EMBL" id="AGVV01000068">
    <property type="protein sequence ID" value="EHK75100.1"/>
    <property type="molecule type" value="Genomic_DNA"/>
</dbReference>
<dbReference type="InterPro" id="IPR029068">
    <property type="entry name" value="Glyas_Bleomycin-R_OHBP_Dase"/>
</dbReference>
<dbReference type="PANTHER" id="PTHR36110:SF2">
    <property type="entry name" value="RING-CLEAVING DIOXYGENASE MHQE-RELATED"/>
    <property type="match status" value="1"/>
</dbReference>
<evidence type="ECO:0000313" key="3">
    <source>
        <dbReference type="Proteomes" id="UP000004038"/>
    </source>
</evidence>
<dbReference type="SUPFAM" id="SSF54593">
    <property type="entry name" value="Glyoxalase/Bleomycin resistance protein/Dihydroxybiphenyl dioxygenase"/>
    <property type="match status" value="1"/>
</dbReference>
<evidence type="ECO:0000313" key="2">
    <source>
        <dbReference type="EMBL" id="EHK75100.1"/>
    </source>
</evidence>
<name>H0G6I9_RHIML</name>
<gene>
    <name evidence="2" type="ORF">SM0020_25556</name>
</gene>
<feature type="domain" description="Glyoxalase/fosfomycin resistance/dioxygenase" evidence="1">
    <location>
        <begin position="111"/>
        <end position="193"/>
    </location>
</feature>
<sequence length="236" mass="26151">MNFDAGAEEVGETSFAVAEDTLGYWKERLASCGVAGLSELELWERSAFASGRLFAGRSRWRSAPRLGSTKVDPDKAITGFHRTSLPLKDPGSTRELISFMGSQEVDRKGDWSRFAIGGGNGADVIALETVPKADLARLGAGSVHHIAFALDDRAAQFEVRKALMDTGYQVTPVIDRDYFWAPYFRTPRGVLFETATYEPGFDRDEDTAHLGGAVKLPTRYEPYRNQISRRLKPIKD</sequence>
<dbReference type="Proteomes" id="UP000004038">
    <property type="component" value="Unassembled WGS sequence"/>
</dbReference>
<dbReference type="PATRIC" id="fig|1107881.3.peg.5175"/>
<organism evidence="2 3">
    <name type="scientific">Sinorhizobium meliloti CCNWSX0020</name>
    <dbReference type="NCBI Taxonomy" id="1107881"/>
    <lineage>
        <taxon>Bacteria</taxon>
        <taxon>Pseudomonadati</taxon>
        <taxon>Pseudomonadota</taxon>
        <taxon>Alphaproteobacteria</taxon>
        <taxon>Hyphomicrobiales</taxon>
        <taxon>Rhizobiaceae</taxon>
        <taxon>Sinorhizobium/Ensifer group</taxon>
        <taxon>Sinorhizobium</taxon>
    </lineage>
</organism>
<accession>H0G6I9</accession>
<reference evidence="2 3" key="1">
    <citation type="journal article" date="2012" name="J. Bacteriol.">
        <title>Draft Genome Sequence of Sinorhizobium meliloti CCNWSX0020, a Nitrogen-Fixing Symbiont with Copper Tolerance Capability Isolated from Lead-Zinc Mine Tailings.</title>
        <authorList>
            <person name="Li Z."/>
            <person name="Ma Z."/>
            <person name="Hao X."/>
            <person name="Wei G."/>
        </authorList>
    </citation>
    <scope>NUCLEOTIDE SEQUENCE [LARGE SCALE GENOMIC DNA]</scope>
    <source>
        <strain evidence="2 3">CCNWSX0020</strain>
    </source>
</reference>
<dbReference type="PANTHER" id="PTHR36110">
    <property type="entry name" value="RING-CLEAVING DIOXYGENASE MHQE-RELATED"/>
    <property type="match status" value="1"/>
</dbReference>
<dbReference type="Pfam" id="PF00903">
    <property type="entry name" value="Glyoxalase"/>
    <property type="match status" value="1"/>
</dbReference>
<dbReference type="AlphaFoldDB" id="H0G6I9"/>